<dbReference type="Pfam" id="PF01569">
    <property type="entry name" value="PAP2"/>
    <property type="match status" value="1"/>
</dbReference>
<comment type="catalytic activity">
    <reaction evidence="22">
        <text>(2E)-geranyl diphosphate + H2O = (2E)-geranyl phosphate + phosphate + H(+)</text>
        <dbReference type="Rhea" id="RHEA:47944"/>
        <dbReference type="ChEBI" id="CHEBI:15377"/>
        <dbReference type="ChEBI" id="CHEBI:15378"/>
        <dbReference type="ChEBI" id="CHEBI:43474"/>
        <dbReference type="ChEBI" id="CHEBI:58057"/>
        <dbReference type="ChEBI" id="CHEBI:88107"/>
        <dbReference type="EC" id="3.6.1.68"/>
    </reaction>
    <physiologicalReaction direction="left-to-right" evidence="22">
        <dbReference type="Rhea" id="RHEA:47945"/>
    </physiologicalReaction>
</comment>
<evidence type="ECO:0000256" key="2">
    <source>
        <dbReference type="ARBA" id="ARBA00004477"/>
    </source>
</evidence>
<evidence type="ECO:0000256" key="18">
    <source>
        <dbReference type="ARBA" id="ARBA00047907"/>
    </source>
</evidence>
<comment type="catalytic activity">
    <reaction evidence="12">
        <text>(2E,6E)-farnesyl phosphate + H2O = (2E,6E)-farnesol + phosphate</text>
        <dbReference type="Rhea" id="RHEA:48132"/>
        <dbReference type="ChEBI" id="CHEBI:15377"/>
        <dbReference type="ChEBI" id="CHEBI:16619"/>
        <dbReference type="ChEBI" id="CHEBI:43474"/>
        <dbReference type="ChEBI" id="CHEBI:88226"/>
    </reaction>
    <physiologicalReaction direction="left-to-right" evidence="12">
        <dbReference type="Rhea" id="RHEA:48133"/>
    </physiologicalReaction>
</comment>
<feature type="domain" description="Phosphatidic acid phosphatase type 2/haloperoxidase" evidence="24">
    <location>
        <begin position="273"/>
        <end position="384"/>
    </location>
</feature>
<evidence type="ECO:0000256" key="6">
    <source>
        <dbReference type="ARBA" id="ARBA00022801"/>
    </source>
</evidence>
<evidence type="ECO:0000256" key="8">
    <source>
        <dbReference type="ARBA" id="ARBA00022989"/>
    </source>
</evidence>
<dbReference type="AlphaFoldDB" id="A0A2U9BK74"/>
<feature type="region of interest" description="Disordered" evidence="23">
    <location>
        <begin position="40"/>
        <end position="70"/>
    </location>
</feature>
<dbReference type="PANTHER" id="PTHR14969">
    <property type="entry name" value="SPHINGOSINE-1-PHOSPHATE PHOSPHOHYDROLASE"/>
    <property type="match status" value="1"/>
</dbReference>
<comment type="catalytic activity">
    <reaction evidence="13">
        <text>(2E)-geranyl phosphate + H2O = (2E)-geraniol + phosphate</text>
        <dbReference type="Rhea" id="RHEA:68020"/>
        <dbReference type="ChEBI" id="CHEBI:15377"/>
        <dbReference type="ChEBI" id="CHEBI:17447"/>
        <dbReference type="ChEBI" id="CHEBI:43474"/>
        <dbReference type="ChEBI" id="CHEBI:88107"/>
    </reaction>
    <physiologicalReaction direction="left-to-right" evidence="13">
        <dbReference type="Rhea" id="RHEA:68021"/>
    </physiologicalReaction>
</comment>
<comment type="catalytic activity">
    <reaction evidence="14">
        <text>(2E,6E,10E)-geranylgeranyl phosphate + H2O = (2E,6E,10E)-geranylgeraniol + phosphate</text>
        <dbReference type="Rhea" id="RHEA:68016"/>
        <dbReference type="ChEBI" id="CHEBI:15377"/>
        <dbReference type="ChEBI" id="CHEBI:43474"/>
        <dbReference type="ChEBI" id="CHEBI:46762"/>
        <dbReference type="ChEBI" id="CHEBI:144936"/>
    </reaction>
    <physiologicalReaction direction="left-to-right" evidence="14">
        <dbReference type="Rhea" id="RHEA:68017"/>
    </physiologicalReaction>
</comment>
<dbReference type="CDD" id="cd03391">
    <property type="entry name" value="PAP2_containing_2_like"/>
    <property type="match status" value="1"/>
</dbReference>
<evidence type="ECO:0000256" key="23">
    <source>
        <dbReference type="SAM" id="MobiDB-lite"/>
    </source>
</evidence>
<keyword evidence="6" id="KW-0378">Hydrolase</keyword>
<comment type="catalytic activity">
    <reaction evidence="18">
        <text>presqualene phosphate + H2O = presqualene alcohol + phosphate</text>
        <dbReference type="Rhea" id="RHEA:68024"/>
        <dbReference type="ChEBI" id="CHEBI:15377"/>
        <dbReference type="ChEBI" id="CHEBI:43474"/>
        <dbReference type="ChEBI" id="CHEBI:176803"/>
        <dbReference type="ChEBI" id="CHEBI:176962"/>
    </reaction>
    <physiologicalReaction direction="left-to-right" evidence="18">
        <dbReference type="Rhea" id="RHEA:68025"/>
    </physiologicalReaction>
</comment>
<dbReference type="SUPFAM" id="SSF48317">
    <property type="entry name" value="Acid phosphatase/Vanadium-dependent haloperoxidase"/>
    <property type="match status" value="1"/>
</dbReference>
<keyword evidence="8" id="KW-1133">Transmembrane helix</keyword>
<keyword evidence="9" id="KW-0443">Lipid metabolism</keyword>
<dbReference type="GO" id="GO:0042392">
    <property type="term" value="F:sphingosine-1-phosphate phosphatase activity"/>
    <property type="evidence" value="ECO:0007669"/>
    <property type="project" value="TreeGrafter"/>
</dbReference>
<dbReference type="InterPro" id="IPR000326">
    <property type="entry name" value="PAP2/HPO"/>
</dbReference>
<dbReference type="EMBL" id="CP026249">
    <property type="protein sequence ID" value="AWP04468.1"/>
    <property type="molecule type" value="Genomic_DNA"/>
</dbReference>
<evidence type="ECO:0000256" key="11">
    <source>
        <dbReference type="ARBA" id="ARBA00023242"/>
    </source>
</evidence>
<comment type="similarity">
    <text evidence="4">Belongs to the PA-phosphatase related phosphoesterase family.</text>
</comment>
<evidence type="ECO:0000256" key="5">
    <source>
        <dbReference type="ARBA" id="ARBA00022692"/>
    </source>
</evidence>
<evidence type="ECO:0000256" key="10">
    <source>
        <dbReference type="ARBA" id="ARBA00023136"/>
    </source>
</evidence>
<dbReference type="Gene3D" id="1.20.144.10">
    <property type="entry name" value="Phosphatidic acid phosphatase type 2/haloperoxidase"/>
    <property type="match status" value="1"/>
</dbReference>
<protein>
    <recommendedName>
        <fullName evidence="16">Polyisoprenoid diphosphate/phosphate phosphohydrolase PLPP6</fullName>
        <ecNumber evidence="15">3.6.1.68</ecNumber>
    </recommendedName>
    <alternativeName>
        <fullName evidence="17">Phospholipid phosphatase 6</fullName>
    </alternativeName>
</protein>
<evidence type="ECO:0000256" key="17">
    <source>
        <dbReference type="ARBA" id="ARBA00042093"/>
    </source>
</evidence>
<sequence>MKRSKCGDVDRSYSIIWFGLASGSSAQSKKGKIFGVDASPVTKRQPQSSDVVGGTITHKSPGWRRTDTEKNKRISHEAGGVVTLPRELERIHHPQDLRNCLLWCRAVTGGDADTAGSVRTSFSSSSGSNMPRATASYRLLSTMMGKGSGQRLRDAAHLSACPKGRAGTTPRTRCQTENVLSDVQTEQLPRGPRRAEGSPVSLSQPMFAITLRFFLAIDLRLSKRLGVCACEGSPWGGIRPLVRMVEFSGHAVPWLVGTMYALLRGETAAEQEIMLNLALALLLDLLLVRVVKTMVRRRRPAQSRSDILSAFFVERYSFPSGHATRAAMCARFFLAQMVDTASMRFLVVGWAALVSLSRLLLARHYVTDVGFGLAMGYCQYGLVERLWVTRDCLQDVLLLRLRERLRRVYDGLWTADWTH</sequence>
<evidence type="ECO:0000256" key="20">
    <source>
        <dbReference type="ARBA" id="ARBA00048426"/>
    </source>
</evidence>
<comment type="catalytic activity">
    <reaction evidence="1">
        <text>1,2-dihexadecanoyl-sn-glycero-3-phosphate + H2O = 1,2-dihexadecanoyl-sn-glycerol + phosphate</text>
        <dbReference type="Rhea" id="RHEA:43236"/>
        <dbReference type="ChEBI" id="CHEBI:15377"/>
        <dbReference type="ChEBI" id="CHEBI:43474"/>
        <dbReference type="ChEBI" id="CHEBI:72859"/>
        <dbReference type="ChEBI" id="CHEBI:82929"/>
    </reaction>
    <physiologicalReaction direction="left-to-right" evidence="1">
        <dbReference type="Rhea" id="RHEA:43237"/>
    </physiologicalReaction>
</comment>
<dbReference type="GO" id="GO:0006629">
    <property type="term" value="P:lipid metabolic process"/>
    <property type="evidence" value="ECO:0007669"/>
    <property type="project" value="UniProtKB-KW"/>
</dbReference>
<keyword evidence="10" id="KW-0472">Membrane</keyword>
<keyword evidence="7" id="KW-0256">Endoplasmic reticulum</keyword>
<dbReference type="Proteomes" id="UP000246464">
    <property type="component" value="Chromosome 7"/>
</dbReference>
<evidence type="ECO:0000256" key="3">
    <source>
        <dbReference type="ARBA" id="ARBA00004540"/>
    </source>
</evidence>
<keyword evidence="11" id="KW-0539">Nucleus</keyword>
<dbReference type="STRING" id="52904.ENSSMAP00000018038"/>
<feature type="compositionally biased region" description="Polar residues" evidence="23">
    <location>
        <begin position="169"/>
        <end position="187"/>
    </location>
</feature>
<comment type="catalytic activity">
    <reaction evidence="20">
        <text>(2E,6E)-farnesyl diphosphate + H2O = (2E,6E)-farnesyl phosphate + phosphate + H(+)</text>
        <dbReference type="Rhea" id="RHEA:48128"/>
        <dbReference type="ChEBI" id="CHEBI:15377"/>
        <dbReference type="ChEBI" id="CHEBI:15378"/>
        <dbReference type="ChEBI" id="CHEBI:43474"/>
        <dbReference type="ChEBI" id="CHEBI:88226"/>
        <dbReference type="ChEBI" id="CHEBI:175763"/>
    </reaction>
    <physiologicalReaction direction="left-to-right" evidence="20">
        <dbReference type="Rhea" id="RHEA:48129"/>
    </physiologicalReaction>
</comment>
<keyword evidence="26" id="KW-1185">Reference proteome</keyword>
<dbReference type="SMART" id="SM00014">
    <property type="entry name" value="acidPPc"/>
    <property type="match status" value="1"/>
</dbReference>
<evidence type="ECO:0000256" key="21">
    <source>
        <dbReference type="ARBA" id="ARBA00048595"/>
    </source>
</evidence>
<evidence type="ECO:0000256" key="9">
    <source>
        <dbReference type="ARBA" id="ARBA00023098"/>
    </source>
</evidence>
<evidence type="ECO:0000313" key="26">
    <source>
        <dbReference type="Proteomes" id="UP000246464"/>
    </source>
</evidence>
<evidence type="ECO:0000256" key="14">
    <source>
        <dbReference type="ARBA" id="ARBA00036255"/>
    </source>
</evidence>
<gene>
    <name evidence="25" type="ORF">SMAX5B_006613</name>
</gene>
<comment type="subcellular location">
    <subcellularLocation>
        <location evidence="2">Endoplasmic reticulum membrane</location>
        <topology evidence="2">Multi-pass membrane protein</topology>
    </subcellularLocation>
    <subcellularLocation>
        <location evidence="3">Nucleus inner membrane</location>
    </subcellularLocation>
</comment>
<evidence type="ECO:0000256" key="13">
    <source>
        <dbReference type="ARBA" id="ARBA00036169"/>
    </source>
</evidence>
<proteinExistence type="inferred from homology"/>
<feature type="region of interest" description="Disordered" evidence="23">
    <location>
        <begin position="161"/>
        <end position="199"/>
    </location>
</feature>
<accession>A0A2U9BK74</accession>
<name>A0A2U9BK74_SCOMX</name>
<reference evidence="25 26" key="1">
    <citation type="submission" date="2017-12" db="EMBL/GenBank/DDBJ databases">
        <title>Integrating genomic resources of turbot (Scophthalmus maximus) in depth evaluation of genetic and physical mapping variation across individuals.</title>
        <authorList>
            <person name="Martinez P."/>
        </authorList>
    </citation>
    <scope>NUCLEOTIDE SEQUENCE [LARGE SCALE GENOMIC DNA]</scope>
</reference>
<evidence type="ECO:0000313" key="25">
    <source>
        <dbReference type="EMBL" id="AWP04468.1"/>
    </source>
</evidence>
<dbReference type="GO" id="GO:0005789">
    <property type="term" value="C:endoplasmic reticulum membrane"/>
    <property type="evidence" value="ECO:0007669"/>
    <property type="project" value="UniProtKB-SubCell"/>
</dbReference>
<evidence type="ECO:0000256" key="7">
    <source>
        <dbReference type="ARBA" id="ARBA00022824"/>
    </source>
</evidence>
<comment type="catalytic activity">
    <reaction evidence="19">
        <text>presqualene diphosphate + H2O = presqualene phosphate + phosphate + H(+)</text>
        <dbReference type="Rhea" id="RHEA:67968"/>
        <dbReference type="ChEBI" id="CHEBI:15377"/>
        <dbReference type="ChEBI" id="CHEBI:15378"/>
        <dbReference type="ChEBI" id="CHEBI:43474"/>
        <dbReference type="ChEBI" id="CHEBI:57310"/>
        <dbReference type="ChEBI" id="CHEBI:176803"/>
    </reaction>
    <physiologicalReaction direction="left-to-right" evidence="19">
        <dbReference type="Rhea" id="RHEA:67969"/>
    </physiologicalReaction>
</comment>
<evidence type="ECO:0000256" key="19">
    <source>
        <dbReference type="ARBA" id="ARBA00048331"/>
    </source>
</evidence>
<evidence type="ECO:0000256" key="4">
    <source>
        <dbReference type="ARBA" id="ARBA00008816"/>
    </source>
</evidence>
<keyword evidence="5" id="KW-0812">Transmembrane</keyword>
<dbReference type="EC" id="3.6.1.68" evidence="15"/>
<organism evidence="25 26">
    <name type="scientific">Scophthalmus maximus</name>
    <name type="common">Turbot</name>
    <name type="synonym">Psetta maxima</name>
    <dbReference type="NCBI Taxonomy" id="52904"/>
    <lineage>
        <taxon>Eukaryota</taxon>
        <taxon>Metazoa</taxon>
        <taxon>Chordata</taxon>
        <taxon>Craniata</taxon>
        <taxon>Vertebrata</taxon>
        <taxon>Euteleostomi</taxon>
        <taxon>Actinopterygii</taxon>
        <taxon>Neopterygii</taxon>
        <taxon>Teleostei</taxon>
        <taxon>Neoteleostei</taxon>
        <taxon>Acanthomorphata</taxon>
        <taxon>Carangaria</taxon>
        <taxon>Pleuronectiformes</taxon>
        <taxon>Pleuronectoidei</taxon>
        <taxon>Scophthalmidae</taxon>
        <taxon>Scophthalmus</taxon>
    </lineage>
</organism>
<comment type="catalytic activity">
    <reaction evidence="21">
        <text>(2E,6E,10E)-geranylgeranyl diphosphate + H2O = (2E,6E,10E)-geranylgeranyl phosphate + phosphate + H(+)</text>
        <dbReference type="Rhea" id="RHEA:68008"/>
        <dbReference type="ChEBI" id="CHEBI:15377"/>
        <dbReference type="ChEBI" id="CHEBI:15378"/>
        <dbReference type="ChEBI" id="CHEBI:43474"/>
        <dbReference type="ChEBI" id="CHEBI:58756"/>
        <dbReference type="ChEBI" id="CHEBI:144936"/>
    </reaction>
    <physiologicalReaction direction="left-to-right" evidence="21">
        <dbReference type="Rhea" id="RHEA:68009"/>
    </physiologicalReaction>
</comment>
<dbReference type="PANTHER" id="PTHR14969:SF18">
    <property type="entry name" value="POLYISOPRENOID DIPHOSPHATE_PHOSPHATE PHOSPHOHYDROLASE PLPP6"/>
    <property type="match status" value="1"/>
</dbReference>
<evidence type="ECO:0000256" key="15">
    <source>
        <dbReference type="ARBA" id="ARBA00038898"/>
    </source>
</evidence>
<evidence type="ECO:0000256" key="12">
    <source>
        <dbReference type="ARBA" id="ARBA00036036"/>
    </source>
</evidence>
<dbReference type="GO" id="GO:0005637">
    <property type="term" value="C:nuclear inner membrane"/>
    <property type="evidence" value="ECO:0007669"/>
    <property type="project" value="UniProtKB-SubCell"/>
</dbReference>
<evidence type="ECO:0000259" key="24">
    <source>
        <dbReference type="SMART" id="SM00014"/>
    </source>
</evidence>
<evidence type="ECO:0000256" key="1">
    <source>
        <dbReference type="ARBA" id="ARBA00001611"/>
    </source>
</evidence>
<dbReference type="InterPro" id="IPR036938">
    <property type="entry name" value="PAP2/HPO_sf"/>
</dbReference>
<evidence type="ECO:0000256" key="22">
    <source>
        <dbReference type="ARBA" id="ARBA00049227"/>
    </source>
</evidence>
<evidence type="ECO:0000256" key="16">
    <source>
        <dbReference type="ARBA" id="ARBA00040581"/>
    </source>
</evidence>